<dbReference type="RefSeq" id="WP_051993641.1">
    <property type="nucleotide sequence ID" value="NZ_AODF01000033.1"/>
</dbReference>
<evidence type="ECO:0000256" key="3">
    <source>
        <dbReference type="ARBA" id="ARBA00022525"/>
    </source>
</evidence>
<evidence type="ECO:0000256" key="6">
    <source>
        <dbReference type="SAM" id="MobiDB-lite"/>
    </source>
</evidence>
<protein>
    <submittedName>
        <fullName evidence="11">Cell surface protein</fullName>
    </submittedName>
</protein>
<evidence type="ECO:0000256" key="8">
    <source>
        <dbReference type="SAM" id="SignalP"/>
    </source>
</evidence>
<comment type="subcellular location">
    <subcellularLocation>
        <location evidence="1">Secreted</location>
        <location evidence="1">Cell wall</location>
        <topology evidence="1">Peptidoglycan-anchor</topology>
    </subcellularLocation>
</comment>
<keyword evidence="3" id="KW-0964">Secreted</keyword>
<keyword evidence="4 8" id="KW-0732">Signal</keyword>
<keyword evidence="7" id="KW-0812">Transmembrane</keyword>
<dbReference type="Proteomes" id="UP000019249">
    <property type="component" value="Unassembled WGS sequence"/>
</dbReference>
<keyword evidence="12" id="KW-1185">Reference proteome</keyword>
<feature type="transmembrane region" description="Helical" evidence="7">
    <location>
        <begin position="83"/>
        <end position="102"/>
    </location>
</feature>
<proteinExistence type="predicted"/>
<evidence type="ECO:0000256" key="7">
    <source>
        <dbReference type="SAM" id="Phobius"/>
    </source>
</evidence>
<keyword evidence="7" id="KW-1133">Transmembrane helix</keyword>
<feature type="transmembrane region" description="Helical" evidence="7">
    <location>
        <begin position="114"/>
        <end position="130"/>
    </location>
</feature>
<feature type="signal peptide" evidence="8">
    <location>
        <begin position="1"/>
        <end position="22"/>
    </location>
</feature>
<feature type="domain" description="WxL" evidence="10">
    <location>
        <begin position="135"/>
        <end position="348"/>
    </location>
</feature>
<feature type="chain" id="PRO_5047237783" evidence="8">
    <location>
        <begin position="23"/>
        <end position="349"/>
    </location>
</feature>
<keyword evidence="5" id="KW-0572">Peptidoglycan-anchor</keyword>
<reference evidence="11 12" key="1">
    <citation type="journal article" date="2014" name="Int. J. Syst. Evol. Microbiol.">
        <title>Listeria floridensis sp. nov., Listeria aquatica sp. nov., Listeria cornellensis sp. nov., Listeria riparia sp. nov. and Listeria grandensis sp. nov., from agricultural and natural environments.</title>
        <authorList>
            <person name="den Bakker H.C."/>
            <person name="Warchocki S."/>
            <person name="Wright E.M."/>
            <person name="Allred A.F."/>
            <person name="Ahlstrom C."/>
            <person name="Manuel C.S."/>
            <person name="Stasiewicz M.J."/>
            <person name="Burrell A."/>
            <person name="Roof S."/>
            <person name="Strawn L."/>
            <person name="Fortes E.D."/>
            <person name="Nightingale K.K."/>
            <person name="Kephart D."/>
            <person name="Wiedmann M."/>
        </authorList>
    </citation>
    <scope>NUCLEOTIDE SEQUENCE [LARGE SCALE GENOMIC DNA]</scope>
    <source>
        <strain evidence="11 12">FSL S10-1187</strain>
    </source>
</reference>
<evidence type="ECO:0000256" key="2">
    <source>
        <dbReference type="ARBA" id="ARBA00022512"/>
    </source>
</evidence>
<dbReference type="Pfam" id="PF13731">
    <property type="entry name" value="WxL"/>
    <property type="match status" value="1"/>
</dbReference>
<gene>
    <name evidence="11" type="ORF">MFLO_13600</name>
</gene>
<name>A0ABN0RCI0_9LIST</name>
<feature type="region of interest" description="Disordered" evidence="6">
    <location>
        <begin position="39"/>
        <end position="73"/>
    </location>
</feature>
<accession>A0ABN0RCI0</accession>
<organism evidence="11 12">
    <name type="scientific">Listeria floridensis FSL S10-1187</name>
    <dbReference type="NCBI Taxonomy" id="1265817"/>
    <lineage>
        <taxon>Bacteria</taxon>
        <taxon>Bacillati</taxon>
        <taxon>Bacillota</taxon>
        <taxon>Bacilli</taxon>
        <taxon>Bacillales</taxon>
        <taxon>Listeriaceae</taxon>
        <taxon>Listeria</taxon>
    </lineage>
</organism>
<evidence type="ECO:0000313" key="11">
    <source>
        <dbReference type="EMBL" id="EUJ27202.1"/>
    </source>
</evidence>
<dbReference type="NCBIfam" id="TIGR01167">
    <property type="entry name" value="LPXTG_anchor"/>
    <property type="match status" value="1"/>
</dbReference>
<evidence type="ECO:0000259" key="10">
    <source>
        <dbReference type="Pfam" id="PF13731"/>
    </source>
</evidence>
<evidence type="ECO:0000259" key="9">
    <source>
        <dbReference type="Pfam" id="PF00746"/>
    </source>
</evidence>
<evidence type="ECO:0000256" key="1">
    <source>
        <dbReference type="ARBA" id="ARBA00004168"/>
    </source>
</evidence>
<evidence type="ECO:0000256" key="5">
    <source>
        <dbReference type="ARBA" id="ARBA00023088"/>
    </source>
</evidence>
<dbReference type="InterPro" id="IPR027994">
    <property type="entry name" value="WxL_dom"/>
</dbReference>
<keyword evidence="2" id="KW-0134">Cell wall</keyword>
<dbReference type="EMBL" id="AODF01000033">
    <property type="protein sequence ID" value="EUJ27202.1"/>
    <property type="molecule type" value="Genomic_DNA"/>
</dbReference>
<comment type="caution">
    <text evidence="11">The sequence shown here is derived from an EMBL/GenBank/DDBJ whole genome shotgun (WGS) entry which is preliminary data.</text>
</comment>
<sequence length="349" mass="37638">MKKFLLTSLLVLAMFLSLFPQKMIQASSYDSQVGLTLTGEQKEPKPSQNPPNVHKPQPIEDPNADDKVKQSGILPHTGDQSELLYPLCGAVLLTGLIAFWLLKRKKRKHSKAKVGAMLAVILAISLFPISEKVAAKSSTSSKADIYYASNFDSTNPVDPNDPGNEVVPHSDQPIMPGTPGPLSIDFASNIQFGKHEISGKTETYFAELTSVTVKKTGITKKVPNYVQVTDNRGTLSGYRLTVKQNGQLKSGSNVLKGAEIKFLNSTLKSAGSKKYPQSVNVIALDPNGDSSSDVIIAKFGTGPGTWVNAFGGTDAQARKSVQVVLPNETKKVAGNYTTSLTWELIDSPY</sequence>
<keyword evidence="7" id="KW-0472">Membrane</keyword>
<evidence type="ECO:0000313" key="12">
    <source>
        <dbReference type="Proteomes" id="UP000019249"/>
    </source>
</evidence>
<dbReference type="InterPro" id="IPR019931">
    <property type="entry name" value="LPXTG_anchor"/>
</dbReference>
<evidence type="ECO:0000256" key="4">
    <source>
        <dbReference type="ARBA" id="ARBA00022729"/>
    </source>
</evidence>
<feature type="domain" description="Gram-positive cocci surface proteins LPxTG" evidence="9">
    <location>
        <begin position="74"/>
        <end position="108"/>
    </location>
</feature>
<dbReference type="Pfam" id="PF00746">
    <property type="entry name" value="Gram_pos_anchor"/>
    <property type="match status" value="1"/>
</dbReference>